<dbReference type="PANTHER" id="PTHR12272:SF11">
    <property type="entry name" value="PAN2-PAN3 DEADENYLATION COMPLEX SUBUNIT PAN3"/>
    <property type="match status" value="1"/>
</dbReference>
<evidence type="ECO:0000259" key="8">
    <source>
        <dbReference type="PROSITE" id="PS50011"/>
    </source>
</evidence>
<feature type="compositionally biased region" description="Polar residues" evidence="7">
    <location>
        <begin position="61"/>
        <end position="76"/>
    </location>
</feature>
<reference evidence="10 11" key="1">
    <citation type="submission" date="2019-03" db="EMBL/GenBank/DDBJ databases">
        <authorList>
            <person name="Gaulin E."/>
            <person name="Dumas B."/>
        </authorList>
    </citation>
    <scope>NUCLEOTIDE SEQUENCE [LARGE SCALE GENOMIC DNA]</scope>
    <source>
        <strain evidence="10">CBS 568.67</strain>
    </source>
</reference>
<proteinExistence type="predicted"/>
<evidence type="ECO:0000256" key="7">
    <source>
        <dbReference type="SAM" id="MobiDB-lite"/>
    </source>
</evidence>
<dbReference type="PANTHER" id="PTHR12272">
    <property type="entry name" value="DEADENYLATION COMPLEX SUBUNIT PAN3"/>
    <property type="match status" value="1"/>
</dbReference>
<dbReference type="Gene3D" id="1.10.510.10">
    <property type="entry name" value="Transferase(Phosphotransferase) domain 1"/>
    <property type="match status" value="1"/>
</dbReference>
<gene>
    <name evidence="10" type="primary">Aste57867_17568</name>
    <name evidence="9" type="ORF">As57867_017508</name>
    <name evidence="10" type="ORF">ASTE57867_17568</name>
</gene>
<dbReference type="InterPro" id="IPR000719">
    <property type="entry name" value="Prot_kinase_dom"/>
</dbReference>
<dbReference type="GO" id="GO:0004672">
    <property type="term" value="F:protein kinase activity"/>
    <property type="evidence" value="ECO:0007669"/>
    <property type="project" value="InterPro"/>
</dbReference>
<name>A0A485L800_9STRA</name>
<feature type="region of interest" description="Disordered" evidence="7">
    <location>
        <begin position="61"/>
        <end position="86"/>
    </location>
</feature>
<evidence type="ECO:0000256" key="3">
    <source>
        <dbReference type="ARBA" id="ARBA00022664"/>
    </source>
</evidence>
<keyword evidence="6" id="KW-0175">Coiled coil</keyword>
<keyword evidence="5" id="KW-0067">ATP-binding</keyword>
<dbReference type="GO" id="GO:0031251">
    <property type="term" value="C:PAN complex"/>
    <property type="evidence" value="ECO:0007669"/>
    <property type="project" value="InterPro"/>
</dbReference>
<feature type="region of interest" description="Disordered" evidence="7">
    <location>
        <begin position="626"/>
        <end position="657"/>
    </location>
</feature>
<dbReference type="GO" id="GO:0000932">
    <property type="term" value="C:P-body"/>
    <property type="evidence" value="ECO:0007669"/>
    <property type="project" value="TreeGrafter"/>
</dbReference>
<dbReference type="Pfam" id="PF18101">
    <property type="entry name" value="Pan3_CK"/>
    <property type="match status" value="1"/>
</dbReference>
<dbReference type="InterPro" id="IPR030844">
    <property type="entry name" value="PAN3"/>
</dbReference>
<keyword evidence="3" id="KW-0507">mRNA processing</keyword>
<reference evidence="9" key="2">
    <citation type="submission" date="2019-06" db="EMBL/GenBank/DDBJ databases">
        <title>Genomics analysis of Aphanomyces spp. identifies a new class of oomycete effector associated with host adaptation.</title>
        <authorList>
            <person name="Gaulin E."/>
        </authorList>
    </citation>
    <scope>NUCLEOTIDE SEQUENCE</scope>
    <source>
        <strain evidence="9">CBS 578.67</strain>
    </source>
</reference>
<dbReference type="Gene3D" id="1.20.5.5160">
    <property type="match status" value="1"/>
</dbReference>
<dbReference type="GO" id="GO:0008143">
    <property type="term" value="F:poly(A) binding"/>
    <property type="evidence" value="ECO:0007669"/>
    <property type="project" value="TreeGrafter"/>
</dbReference>
<evidence type="ECO:0000313" key="11">
    <source>
        <dbReference type="Proteomes" id="UP000332933"/>
    </source>
</evidence>
<evidence type="ECO:0000313" key="9">
    <source>
        <dbReference type="EMBL" id="KAF0691144.1"/>
    </source>
</evidence>
<organism evidence="10 11">
    <name type="scientific">Aphanomyces stellatus</name>
    <dbReference type="NCBI Taxonomy" id="120398"/>
    <lineage>
        <taxon>Eukaryota</taxon>
        <taxon>Sar</taxon>
        <taxon>Stramenopiles</taxon>
        <taxon>Oomycota</taxon>
        <taxon>Saprolegniomycetes</taxon>
        <taxon>Saprolegniales</taxon>
        <taxon>Verrucalvaceae</taxon>
        <taxon>Aphanomyces</taxon>
    </lineage>
</organism>
<sequence>MASYNPNANRYGYASGASGYPDIAAAHFPPPTTAAAPTSQRMYTSPVKSLSAGGVFSRPLSASGNAWMSPSPNGTRMSPLTSPLSSELTSTAAPFVPKHVSASPQSTADPLVQVTRGGCIFYVPESEATTAPNPGASNPHASLHVDVHPASLHVSTSSGIHHPSSSAIPSSMSSSHGCDYRPIVATRRSLASLALAPSIRRQLDQQHEEMVRQVDPSDERYKEIPSQFVCMWPLDDDGDTRHRNIAGSFGYPSHAYKVLSETDGRTYALRRIENVRTTPEIVQQAVDTWKRVGHAALVPLHRAFVSHGALFFLCEFYPGAVSLQHKFLSTTTTTRPTEALLWAILTQVCAALRVVHGANLACKAIHPRRLLLTAHDRIRITGVGVLDVLEYDSLKSKPRVDTMQREDILSLGKAVLSLATLHEWHPSTQNEWLADMQHHYSPSLCHVVALLVDQNIVTVRVVLWVCATDSGVQVADLSAPLQDHLFATLDHQHRLADEYEHQLASEYQNGRMLLLLMKLGLVNERPDLHQDRSWAETGDRYLLQLFRDYVFHQVDEANRPVVDFGHVVDCLNKLDSAAPEKILLSSRDGQSILVASYAEVHRCVQNTFSDLLTAAQRRPVHITPVAKSHVMASAARGGRSARPSRGGGRGRGRGSEN</sequence>
<dbReference type="EMBL" id="VJMH01006197">
    <property type="protein sequence ID" value="KAF0691144.1"/>
    <property type="molecule type" value="Genomic_DNA"/>
</dbReference>
<dbReference type="AlphaFoldDB" id="A0A485L800"/>
<dbReference type="EMBL" id="CAADRA010006218">
    <property type="protein sequence ID" value="VFT94319.1"/>
    <property type="molecule type" value="Genomic_DNA"/>
</dbReference>
<evidence type="ECO:0000256" key="1">
    <source>
        <dbReference type="ARBA" id="ARBA00004496"/>
    </source>
</evidence>
<keyword evidence="4" id="KW-0547">Nucleotide-binding</keyword>
<feature type="compositionally biased region" description="Basic residues" evidence="7">
    <location>
        <begin position="648"/>
        <end position="657"/>
    </location>
</feature>
<dbReference type="InterPro" id="IPR011009">
    <property type="entry name" value="Kinase-like_dom_sf"/>
</dbReference>
<feature type="region of interest" description="Disordered" evidence="7">
    <location>
        <begin position="154"/>
        <end position="173"/>
    </location>
</feature>
<dbReference type="FunFam" id="1.10.287.3700:FF:000001">
    <property type="entry name" value="PAN2-PAN3 deadenylation complex subunit PAN3"/>
    <property type="match status" value="1"/>
</dbReference>
<dbReference type="Gene3D" id="1.10.287.3700">
    <property type="match status" value="1"/>
</dbReference>
<feature type="compositionally biased region" description="Low complexity" evidence="7">
    <location>
        <begin position="155"/>
        <end position="173"/>
    </location>
</feature>
<dbReference type="GO" id="GO:0006397">
    <property type="term" value="P:mRNA processing"/>
    <property type="evidence" value="ECO:0007669"/>
    <property type="project" value="UniProtKB-KW"/>
</dbReference>
<dbReference type="GO" id="GO:0000289">
    <property type="term" value="P:nuclear-transcribed mRNA poly(A) tail shortening"/>
    <property type="evidence" value="ECO:0007669"/>
    <property type="project" value="InterPro"/>
</dbReference>
<evidence type="ECO:0000313" key="10">
    <source>
        <dbReference type="EMBL" id="VFT94319.1"/>
    </source>
</evidence>
<evidence type="ECO:0000256" key="4">
    <source>
        <dbReference type="ARBA" id="ARBA00022741"/>
    </source>
</evidence>
<dbReference type="Proteomes" id="UP000332933">
    <property type="component" value="Unassembled WGS sequence"/>
</dbReference>
<protein>
    <submittedName>
        <fullName evidence="10">Aste57867_17568 protein</fullName>
    </submittedName>
</protein>
<dbReference type="OrthoDB" id="204958at2759"/>
<dbReference type="PROSITE" id="PS50011">
    <property type="entry name" value="PROTEIN_KINASE_DOM"/>
    <property type="match status" value="1"/>
</dbReference>
<dbReference type="InterPro" id="IPR041332">
    <property type="entry name" value="Pan3_CK"/>
</dbReference>
<feature type="compositionally biased region" description="Low complexity" evidence="7">
    <location>
        <begin position="632"/>
        <end position="644"/>
    </location>
</feature>
<keyword evidence="2" id="KW-0963">Cytoplasm</keyword>
<accession>A0A485L800</accession>
<keyword evidence="11" id="KW-1185">Reference proteome</keyword>
<evidence type="ECO:0000256" key="6">
    <source>
        <dbReference type="ARBA" id="ARBA00023054"/>
    </source>
</evidence>
<evidence type="ECO:0000256" key="5">
    <source>
        <dbReference type="ARBA" id="ARBA00022840"/>
    </source>
</evidence>
<dbReference type="SUPFAM" id="SSF56112">
    <property type="entry name" value="Protein kinase-like (PK-like)"/>
    <property type="match status" value="1"/>
</dbReference>
<dbReference type="GO" id="GO:0005524">
    <property type="term" value="F:ATP binding"/>
    <property type="evidence" value="ECO:0007669"/>
    <property type="project" value="UniProtKB-KW"/>
</dbReference>
<feature type="domain" description="Protein kinase" evidence="8">
    <location>
        <begin position="238"/>
        <end position="542"/>
    </location>
</feature>
<evidence type="ECO:0000256" key="2">
    <source>
        <dbReference type="ARBA" id="ARBA00022490"/>
    </source>
</evidence>
<comment type="subcellular location">
    <subcellularLocation>
        <location evidence="1">Cytoplasm</location>
    </subcellularLocation>
</comment>